<sequence length="464" mass="53170">MIRPIVPGKYRKLCEVDTPVTEFLFGDNLDEKVDKLDKDDKRLDKLSMESGDNFIGGQISVFIQNWDLLTLDKWIRNVLTGYTIELDNIPFQITIPKTIEFNEHESDLIQKEIEKFLRKGIIEKVSNTCNDTHGYYSNIFIRPKKDGSVRLTSERKKSLIEQCKLLLYQKKVTLRDLARVIGKLVASEPGVKYAPLYFKDLEQFKDKSLKGHQGNFDAIIELGIRSKELLHWWIDNIMFSYKSMTISQPSSSGKSAAEVNYRQSQQSIDCSTNLDNSSMVSNSSTTDLSTTIHTTKTTSSEKSSTWDFCVSGNILKVKEFRTLLPTSFYNHGDLKSKYSHVKQDVLKHEQSVKAAVEKCFQKLRDELDQNLETVSNTIKSDIHVVSDLLSQAENKKQEVQELISLTDASKFFTDLKKYENLLTPKCIIKSRIMALYQTLFQGRSLSLTLVCLSLKIHLNHHILI</sequence>
<organism evidence="1 2">
    <name type="scientific">Mytilus edulis</name>
    <name type="common">Blue mussel</name>
    <dbReference type="NCBI Taxonomy" id="6550"/>
    <lineage>
        <taxon>Eukaryota</taxon>
        <taxon>Metazoa</taxon>
        <taxon>Spiralia</taxon>
        <taxon>Lophotrochozoa</taxon>
        <taxon>Mollusca</taxon>
        <taxon>Bivalvia</taxon>
        <taxon>Autobranchia</taxon>
        <taxon>Pteriomorphia</taxon>
        <taxon>Mytilida</taxon>
        <taxon>Mytiloidea</taxon>
        <taxon>Mytilidae</taxon>
        <taxon>Mytilinae</taxon>
        <taxon>Mytilus</taxon>
    </lineage>
</organism>
<dbReference type="AlphaFoldDB" id="A0A8S3SW38"/>
<dbReference type="EMBL" id="CAJPWZ010001792">
    <property type="protein sequence ID" value="CAG2223854.1"/>
    <property type="molecule type" value="Genomic_DNA"/>
</dbReference>
<protein>
    <submittedName>
        <fullName evidence="1">Uncharacterized protein</fullName>
    </submittedName>
</protein>
<comment type="caution">
    <text evidence="1">The sequence shown here is derived from an EMBL/GenBank/DDBJ whole genome shotgun (WGS) entry which is preliminary data.</text>
</comment>
<gene>
    <name evidence="1" type="ORF">MEDL_37126</name>
</gene>
<accession>A0A8S3SW38</accession>
<keyword evidence="2" id="KW-1185">Reference proteome</keyword>
<name>A0A8S3SW38_MYTED</name>
<reference evidence="1" key="1">
    <citation type="submission" date="2021-03" db="EMBL/GenBank/DDBJ databases">
        <authorList>
            <person name="Bekaert M."/>
        </authorList>
    </citation>
    <scope>NUCLEOTIDE SEQUENCE</scope>
</reference>
<dbReference type="Gene3D" id="3.10.10.10">
    <property type="entry name" value="HIV Type 1 Reverse Transcriptase, subunit A, domain 1"/>
    <property type="match status" value="1"/>
</dbReference>
<evidence type="ECO:0000313" key="1">
    <source>
        <dbReference type="EMBL" id="CAG2223854.1"/>
    </source>
</evidence>
<proteinExistence type="predicted"/>
<evidence type="ECO:0000313" key="2">
    <source>
        <dbReference type="Proteomes" id="UP000683360"/>
    </source>
</evidence>
<dbReference type="Proteomes" id="UP000683360">
    <property type="component" value="Unassembled WGS sequence"/>
</dbReference>